<evidence type="ECO:0000259" key="1">
    <source>
        <dbReference type="Pfam" id="PF00248"/>
    </source>
</evidence>
<evidence type="ECO:0000313" key="2">
    <source>
        <dbReference type="EMBL" id="AYO43629.1"/>
    </source>
</evidence>
<dbReference type="EMBL" id="CP033151">
    <property type="protein sequence ID" value="AYO43629.1"/>
    <property type="molecule type" value="Genomic_DNA"/>
</dbReference>
<sequence length="335" mass="37092">MSTIPARPPAILYGTAWKAERTAELVHLAFLQGFRGIDTAAQRKHYREDLVGLGVQSACKALGLSRKDIWLQTKFTPINGQDIQGPIPYDPEANVADQVCSSFKHSLQHLHPAATLPDIRQLLVQYAVSAKNGSQHQEAPLQDVYIDSYLFHSPLSTLPATLEAWRVMEALVDAGLVRYIGFSNVYDPHIFSVLFEKARIKPYVLQNRWHASTGHDVSLLAQLSPVLSPNMYPLSLDSIVDAPRGVTYQPFWTLTGNQRLLQSESVARLSSRKGLTPAQVVYAFVSQGMGLLGLSTCVLSGTKDPAHMKEAVEAVQCEPWDDEELASIRRDVYGE</sequence>
<dbReference type="Proteomes" id="UP000269793">
    <property type="component" value="Chromosome IV"/>
</dbReference>
<dbReference type="InterPro" id="IPR023210">
    <property type="entry name" value="NADP_OxRdtase_dom"/>
</dbReference>
<evidence type="ECO:0000313" key="3">
    <source>
        <dbReference type="Proteomes" id="UP000269793"/>
    </source>
</evidence>
<dbReference type="STRING" id="425264.A0A3G2S8Q3"/>
<gene>
    <name evidence="2" type="primary">XYL1</name>
    <name evidence="2" type="ORF">DNF11_2679</name>
</gene>
<accession>A0A3G2S8Q3</accession>
<organism evidence="2 3">
    <name type="scientific">Malassezia restricta (strain ATCC 96810 / NBRC 103918 / CBS 7877)</name>
    <name type="common">Seborrheic dermatitis infection agent</name>
    <dbReference type="NCBI Taxonomy" id="425264"/>
    <lineage>
        <taxon>Eukaryota</taxon>
        <taxon>Fungi</taxon>
        <taxon>Dikarya</taxon>
        <taxon>Basidiomycota</taxon>
        <taxon>Ustilaginomycotina</taxon>
        <taxon>Malasseziomycetes</taxon>
        <taxon>Malasseziales</taxon>
        <taxon>Malasseziaceae</taxon>
        <taxon>Malassezia</taxon>
    </lineage>
</organism>
<name>A0A3G2S8Q3_MALR7</name>
<dbReference type="InterPro" id="IPR020471">
    <property type="entry name" value="AKR"/>
</dbReference>
<dbReference type="OrthoDB" id="5357513at2759"/>
<dbReference type="Gene3D" id="3.20.20.100">
    <property type="entry name" value="NADP-dependent oxidoreductase domain"/>
    <property type="match status" value="1"/>
</dbReference>
<dbReference type="PANTHER" id="PTHR11732">
    <property type="entry name" value="ALDO/KETO REDUCTASE"/>
    <property type="match status" value="1"/>
</dbReference>
<reference evidence="2 3" key="1">
    <citation type="submission" date="2018-10" db="EMBL/GenBank/DDBJ databases">
        <title>Complete genome sequence of Malassezia restricta CBS 7877.</title>
        <authorList>
            <person name="Morand S.C."/>
            <person name="Bertignac M."/>
            <person name="Iltis A."/>
            <person name="Kolder I."/>
            <person name="Pirovano W."/>
            <person name="Jourdain R."/>
            <person name="Clavaud C."/>
        </authorList>
    </citation>
    <scope>NUCLEOTIDE SEQUENCE [LARGE SCALE GENOMIC DNA]</scope>
    <source>
        <strain evidence="2 3">CBS 7877</strain>
    </source>
</reference>
<dbReference type="VEuPathDB" id="FungiDB:DNF11_2679"/>
<proteinExistence type="predicted"/>
<keyword evidence="2" id="KW-0560">Oxidoreductase</keyword>
<protein>
    <submittedName>
        <fullName evidence="2">NAD(P)H-dependent D-xylose reductase</fullName>
        <ecNumber evidence="2">1.1.1.307</ecNumber>
    </submittedName>
</protein>
<dbReference type="SUPFAM" id="SSF51430">
    <property type="entry name" value="NAD(P)-linked oxidoreductase"/>
    <property type="match status" value="1"/>
</dbReference>
<feature type="domain" description="NADP-dependent oxidoreductase" evidence="1">
    <location>
        <begin position="143"/>
        <end position="211"/>
    </location>
</feature>
<dbReference type="AlphaFoldDB" id="A0A3G2S8Q3"/>
<keyword evidence="3" id="KW-1185">Reference proteome</keyword>
<dbReference type="InterPro" id="IPR036812">
    <property type="entry name" value="NAD(P)_OxRdtase_dom_sf"/>
</dbReference>
<dbReference type="EC" id="1.1.1.307" evidence="2"/>
<dbReference type="Pfam" id="PF00248">
    <property type="entry name" value="Aldo_ket_red"/>
    <property type="match status" value="1"/>
</dbReference>
<dbReference type="GO" id="GO:0016491">
    <property type="term" value="F:oxidoreductase activity"/>
    <property type="evidence" value="ECO:0007669"/>
    <property type="project" value="UniProtKB-KW"/>
</dbReference>